<evidence type="ECO:0000313" key="2">
    <source>
        <dbReference type="Proteomes" id="UP000270094"/>
    </source>
</evidence>
<organism evidence="1 2">
    <name type="scientific">Strongylus vulgaris</name>
    <name type="common">Blood worm</name>
    <dbReference type="NCBI Taxonomy" id="40348"/>
    <lineage>
        <taxon>Eukaryota</taxon>
        <taxon>Metazoa</taxon>
        <taxon>Ecdysozoa</taxon>
        <taxon>Nematoda</taxon>
        <taxon>Chromadorea</taxon>
        <taxon>Rhabditida</taxon>
        <taxon>Rhabditina</taxon>
        <taxon>Rhabditomorpha</taxon>
        <taxon>Strongyloidea</taxon>
        <taxon>Strongylidae</taxon>
        <taxon>Strongylus</taxon>
    </lineage>
</organism>
<dbReference type="PANTHER" id="PTHR22891">
    <property type="entry name" value="EUKARYOTIC TRANSLATION INITIATION FACTOR 2C"/>
    <property type="match status" value="1"/>
</dbReference>
<evidence type="ECO:0008006" key="3">
    <source>
        <dbReference type="Google" id="ProtNLM"/>
    </source>
</evidence>
<name>A0A3P7LLA2_STRVU</name>
<gene>
    <name evidence="1" type="ORF">SVUK_LOCUS18353</name>
</gene>
<reference evidence="1 2" key="1">
    <citation type="submission" date="2018-11" db="EMBL/GenBank/DDBJ databases">
        <authorList>
            <consortium name="Pathogen Informatics"/>
        </authorList>
    </citation>
    <scope>NUCLEOTIDE SEQUENCE [LARGE SCALE GENOMIC DNA]</scope>
</reference>
<proteinExistence type="predicted"/>
<dbReference type="SUPFAM" id="SSF53098">
    <property type="entry name" value="Ribonuclease H-like"/>
    <property type="match status" value="1"/>
</dbReference>
<dbReference type="OrthoDB" id="10252740at2759"/>
<accession>A0A3P7LLA2</accession>
<dbReference type="EMBL" id="UYYB01122581">
    <property type="protein sequence ID" value="VDM83355.1"/>
    <property type="molecule type" value="Genomic_DNA"/>
</dbReference>
<dbReference type="Proteomes" id="UP000270094">
    <property type="component" value="Unassembled WGS sequence"/>
</dbReference>
<protein>
    <recommendedName>
        <fullName evidence="3">Piwi domain-containing protein</fullName>
    </recommendedName>
</protein>
<dbReference type="Gene3D" id="3.40.50.2300">
    <property type="match status" value="1"/>
</dbReference>
<feature type="non-terminal residue" evidence="1">
    <location>
        <position position="242"/>
    </location>
</feature>
<sequence length="242" mass="28131">MELLEVAPDQRVSLEKQQITNSIPRADKPNIRRKKIHSLLEALNLHNSGSMNQFLKAFGVKVAYQPKRVEGIRRAPPDIVFGRQFTPNIDKEKYNWRQFPDTKYVDSARVERILIAHSDETGRLLKELRAALERMFRNRGILCNKFESVCIRRGKEEMESQLEEVFRKNKGSKSLLIIYIDSAESKSHDFLKLMERKYLIRTQQITAELAERIKGKNRWIANGKTLVVGYDVAHPGKPTRDE</sequence>
<dbReference type="AlphaFoldDB" id="A0A3P7LLA2"/>
<evidence type="ECO:0000313" key="1">
    <source>
        <dbReference type="EMBL" id="VDM83355.1"/>
    </source>
</evidence>
<keyword evidence="2" id="KW-1185">Reference proteome</keyword>
<dbReference type="InterPro" id="IPR012337">
    <property type="entry name" value="RNaseH-like_sf"/>
</dbReference>